<evidence type="ECO:0000313" key="5">
    <source>
        <dbReference type="Proteomes" id="UP000829756"/>
    </source>
</evidence>
<reference evidence="3" key="3">
    <citation type="journal article" date="2022" name="Res Sq">
        <title>Evolution of multicellular longitudinally dividing oral cavity symbionts (Neisseriaceae).</title>
        <authorList>
            <person name="Nyongesa S."/>
            <person name="Weber P."/>
            <person name="Bernet E."/>
            <person name="Pullido F."/>
            <person name="Nieckarz M."/>
            <person name="Delaby M."/>
            <person name="Nieves C."/>
            <person name="Viehboeck T."/>
            <person name="Krause N."/>
            <person name="Rivera-Millot A."/>
            <person name="Nakamura A."/>
            <person name="Vischer N."/>
            <person name="VanNieuwenhze M."/>
            <person name="Brun Y."/>
            <person name="Cava F."/>
            <person name="Bulgheresi S."/>
            <person name="Veyrier F."/>
        </authorList>
    </citation>
    <scope>NUCLEOTIDE SEQUENCE</scope>
    <source>
        <strain evidence="3">1258/02</strain>
    </source>
</reference>
<evidence type="ECO:0000313" key="3">
    <source>
        <dbReference type="EMBL" id="UOO79375.1"/>
    </source>
</evidence>
<organism evidence="3 5">
    <name type="scientific">Uruburuella suis</name>
    <dbReference type="NCBI Taxonomy" id="252130"/>
    <lineage>
        <taxon>Bacteria</taxon>
        <taxon>Pseudomonadati</taxon>
        <taxon>Pseudomonadota</taxon>
        <taxon>Betaproteobacteria</taxon>
        <taxon>Neisseriales</taxon>
        <taxon>Neisseriaceae</taxon>
        <taxon>Uruburuella</taxon>
    </lineage>
</organism>
<feature type="transmembrane region" description="Helical" evidence="1">
    <location>
        <begin position="12"/>
        <end position="32"/>
    </location>
</feature>
<gene>
    <name evidence="2" type="ORF">EV680_12516</name>
    <name evidence="3" type="ORF">LVJ78_11980</name>
</gene>
<sequence>MNASPYWLQPAPYRNLAALTAFAGSLLLWRYWPQQDMAAFAAVLLLFFGALVAMAAVLLALRLRQSGTTVQCLLLMLWQIGLPLVLMSRLYHQAV</sequence>
<evidence type="ECO:0000313" key="2">
    <source>
        <dbReference type="EMBL" id="TCP02346.1"/>
    </source>
</evidence>
<keyword evidence="1" id="KW-0472">Membrane</keyword>
<keyword evidence="4" id="KW-1185">Reference proteome</keyword>
<dbReference type="AlphaFoldDB" id="A0AAE9GX67"/>
<evidence type="ECO:0000313" key="4">
    <source>
        <dbReference type="Proteomes" id="UP000294721"/>
    </source>
</evidence>
<proteinExistence type="predicted"/>
<dbReference type="KEGG" id="usu:LVJ78_11980"/>
<dbReference type="RefSeq" id="WP_132954424.1">
    <property type="nucleotide sequence ID" value="NZ_CALJUB010000012.1"/>
</dbReference>
<feature type="transmembrane region" description="Helical" evidence="1">
    <location>
        <begin position="38"/>
        <end position="61"/>
    </location>
</feature>
<dbReference type="EMBL" id="CP091507">
    <property type="protein sequence ID" value="UOO79375.1"/>
    <property type="molecule type" value="Genomic_DNA"/>
</dbReference>
<name>A0AAE9GX67_9NEIS</name>
<feature type="transmembrane region" description="Helical" evidence="1">
    <location>
        <begin position="73"/>
        <end position="91"/>
    </location>
</feature>
<dbReference type="Proteomes" id="UP000294721">
    <property type="component" value="Unassembled WGS sequence"/>
</dbReference>
<reference evidence="3" key="2">
    <citation type="submission" date="2021-12" db="EMBL/GenBank/DDBJ databases">
        <authorList>
            <person name="Veyrier F.J."/>
        </authorList>
    </citation>
    <scope>NUCLEOTIDE SEQUENCE</scope>
    <source>
        <strain evidence="3">1258/02</strain>
    </source>
</reference>
<reference evidence="2 4" key="1">
    <citation type="submission" date="2019-03" db="EMBL/GenBank/DDBJ databases">
        <title>Genomic Encyclopedia of Type Strains, Phase IV (KMG-IV): sequencing the most valuable type-strain genomes for metagenomic binning, comparative biology and taxonomic classification.</title>
        <authorList>
            <person name="Goeker M."/>
        </authorList>
    </citation>
    <scope>NUCLEOTIDE SEQUENCE [LARGE SCALE GENOMIC DNA]</scope>
    <source>
        <strain evidence="2 4">DSM 17474</strain>
    </source>
</reference>
<keyword evidence="1" id="KW-1133">Transmembrane helix</keyword>
<dbReference type="EMBL" id="SLXE01000025">
    <property type="protein sequence ID" value="TCP02346.1"/>
    <property type="molecule type" value="Genomic_DNA"/>
</dbReference>
<evidence type="ECO:0000256" key="1">
    <source>
        <dbReference type="SAM" id="Phobius"/>
    </source>
</evidence>
<dbReference type="Proteomes" id="UP000829756">
    <property type="component" value="Chromosome"/>
</dbReference>
<accession>A0AAE9GX67</accession>
<keyword evidence="1" id="KW-0812">Transmembrane</keyword>
<protein>
    <submittedName>
        <fullName evidence="3">Uncharacterized protein</fullName>
    </submittedName>
</protein>